<evidence type="ECO:0000313" key="1">
    <source>
        <dbReference type="EMBL" id="GAA4978163.1"/>
    </source>
</evidence>
<organism evidence="1 2">
    <name type="scientific">Yinghuangia aomiensis</name>
    <dbReference type="NCBI Taxonomy" id="676205"/>
    <lineage>
        <taxon>Bacteria</taxon>
        <taxon>Bacillati</taxon>
        <taxon>Actinomycetota</taxon>
        <taxon>Actinomycetes</taxon>
        <taxon>Kitasatosporales</taxon>
        <taxon>Streptomycetaceae</taxon>
        <taxon>Yinghuangia</taxon>
    </lineage>
</organism>
<proteinExistence type="predicted"/>
<dbReference type="Proteomes" id="UP001500466">
    <property type="component" value="Unassembled WGS sequence"/>
</dbReference>
<name>A0ABP9HU69_9ACTN</name>
<gene>
    <name evidence="1" type="ORF">GCM10023205_52640</name>
</gene>
<reference evidence="2" key="1">
    <citation type="journal article" date="2019" name="Int. J. Syst. Evol. Microbiol.">
        <title>The Global Catalogue of Microorganisms (GCM) 10K type strain sequencing project: providing services to taxonomists for standard genome sequencing and annotation.</title>
        <authorList>
            <consortium name="The Broad Institute Genomics Platform"/>
            <consortium name="The Broad Institute Genome Sequencing Center for Infectious Disease"/>
            <person name="Wu L."/>
            <person name="Ma J."/>
        </authorList>
    </citation>
    <scope>NUCLEOTIDE SEQUENCE [LARGE SCALE GENOMIC DNA]</scope>
    <source>
        <strain evidence="2">JCM 17986</strain>
    </source>
</reference>
<keyword evidence="2" id="KW-1185">Reference proteome</keyword>
<comment type="caution">
    <text evidence="1">The sequence shown here is derived from an EMBL/GenBank/DDBJ whole genome shotgun (WGS) entry which is preliminary data.</text>
</comment>
<evidence type="ECO:0000313" key="2">
    <source>
        <dbReference type="Proteomes" id="UP001500466"/>
    </source>
</evidence>
<sequence length="147" mass="16194">MHVQTTDRSPEGRAALVEGLRKLADWLAEHPSVKLPLYMPDFTVYVGSAEYVEAFAETFGVAVASEFTAPDKEKTWASLPFGPVSYDVLTYTTVTDLDRIQRLAEQYGLEVFPKSSTPELVEVPVGLAGDVAALADSRDLRCRDVVR</sequence>
<dbReference type="EMBL" id="BAABHS010000019">
    <property type="protein sequence ID" value="GAA4978163.1"/>
    <property type="molecule type" value="Genomic_DNA"/>
</dbReference>
<dbReference type="RefSeq" id="WP_345678161.1">
    <property type="nucleotide sequence ID" value="NZ_BAABHS010000019.1"/>
</dbReference>
<protein>
    <submittedName>
        <fullName evidence="1">Uncharacterized protein</fullName>
    </submittedName>
</protein>
<accession>A0ABP9HU69</accession>